<evidence type="ECO:0000313" key="4">
    <source>
        <dbReference type="Proteomes" id="UP000070463"/>
    </source>
</evidence>
<evidence type="ECO:0000259" key="1">
    <source>
        <dbReference type="Pfam" id="PF03435"/>
    </source>
</evidence>
<dbReference type="EMBL" id="LHXR01000058">
    <property type="protein sequence ID" value="KXA96829.1"/>
    <property type="molecule type" value="Genomic_DNA"/>
</dbReference>
<dbReference type="AlphaFoldDB" id="A0A133URR6"/>
<keyword evidence="4" id="KW-1185">Reference proteome</keyword>
<dbReference type="InterPro" id="IPR036291">
    <property type="entry name" value="NAD(P)-bd_dom_sf"/>
</dbReference>
<evidence type="ECO:0000313" key="3">
    <source>
        <dbReference type="EMBL" id="KXA96829.1"/>
    </source>
</evidence>
<dbReference type="PANTHER" id="PTHR43796">
    <property type="entry name" value="CARBOXYNORSPERMIDINE SYNTHASE"/>
    <property type="match status" value="1"/>
</dbReference>
<dbReference type="InterPro" id="IPR032095">
    <property type="entry name" value="Sacchrp_dh-like_C"/>
</dbReference>
<gene>
    <name evidence="3" type="ORF">AKJ37_04300</name>
</gene>
<dbReference type="SUPFAM" id="SSF51735">
    <property type="entry name" value="NAD(P)-binding Rossmann-fold domains"/>
    <property type="match status" value="1"/>
</dbReference>
<evidence type="ECO:0000259" key="2">
    <source>
        <dbReference type="Pfam" id="PF16653"/>
    </source>
</evidence>
<dbReference type="Gene3D" id="3.40.50.720">
    <property type="entry name" value="NAD(P)-binding Rossmann-like Domain"/>
    <property type="match status" value="2"/>
</dbReference>
<dbReference type="Gene3D" id="3.30.360.10">
    <property type="entry name" value="Dihydrodipicolinate Reductase, domain 2"/>
    <property type="match status" value="1"/>
</dbReference>
<proteinExistence type="predicted"/>
<sequence length="399" mass="44059">MEIVVLGCGSVGSGVTRDLVSEESQGINKVIVSDFREEKAKQVKDELGDDRIDPEFCDVSDSGQILELLDGADVCVNCVPTRAGYQIDIMKAALEAECPYLDIGGLYHTTLEQKKLHGDFVKEGVPAVLGMGAAPGSTNVLASYGAEKFEEVEKVELYSVWKNLGPESPVFVPPYSLLTLIDEYSEESIQYLDGETRSLPPLSGNKIVEFPDPIGSVECFHTIHSEPATIPNSFEDKGIREVTWRLGVPERLDEVMKSLISVGFGSEDPLEFKGTLVSPAKFLQSLIWRNIKENEDMIPEPETVEESQVYSVHRAKIQGEIDGETRSVIIDIIQEPHEIYEGYSGPLTGMSASIGAQMLGQGKIQPGVWAPEECIDPHSYFEELKKRKFKIKETVEKSL</sequence>
<protein>
    <recommendedName>
        <fullName evidence="5">Saccharopine dehydrogenase</fullName>
    </recommendedName>
</protein>
<dbReference type="Pfam" id="PF03435">
    <property type="entry name" value="Sacchrp_dh_NADP"/>
    <property type="match status" value="1"/>
</dbReference>
<dbReference type="Proteomes" id="UP000070463">
    <property type="component" value="Unassembled WGS sequence"/>
</dbReference>
<feature type="domain" description="Saccharopine dehydrogenase NADP binding" evidence="1">
    <location>
        <begin position="3"/>
        <end position="128"/>
    </location>
</feature>
<dbReference type="PANTHER" id="PTHR43796:SF2">
    <property type="entry name" value="CARBOXYNORSPERMIDINE SYNTHASE"/>
    <property type="match status" value="1"/>
</dbReference>
<comment type="caution">
    <text evidence="3">The sequence shown here is derived from an EMBL/GenBank/DDBJ whole genome shotgun (WGS) entry which is preliminary data.</text>
</comment>
<feature type="domain" description="Saccharopine dehydrogenase-like C-terminal" evidence="2">
    <location>
        <begin position="132"/>
        <end position="387"/>
    </location>
</feature>
<dbReference type="InterPro" id="IPR005097">
    <property type="entry name" value="Sacchrp_dh_NADP-bd"/>
</dbReference>
<evidence type="ECO:0008006" key="5">
    <source>
        <dbReference type="Google" id="ProtNLM"/>
    </source>
</evidence>
<reference evidence="3 4" key="1">
    <citation type="journal article" date="2016" name="Sci. Rep.">
        <title>Metabolic traits of an uncultured archaeal lineage -MSBL1- from brine pools of the Red Sea.</title>
        <authorList>
            <person name="Mwirichia R."/>
            <person name="Alam I."/>
            <person name="Rashid M."/>
            <person name="Vinu M."/>
            <person name="Ba-Alawi W."/>
            <person name="Anthony Kamau A."/>
            <person name="Kamanda Ngugi D."/>
            <person name="Goker M."/>
            <person name="Klenk H.P."/>
            <person name="Bajic V."/>
            <person name="Stingl U."/>
        </authorList>
    </citation>
    <scope>NUCLEOTIDE SEQUENCE [LARGE SCALE GENOMIC DNA]</scope>
    <source>
        <strain evidence="3">SCGC-AAA259I09</strain>
    </source>
</reference>
<name>A0A133URR6_9EURY</name>
<accession>A0A133URR6</accession>
<dbReference type="Pfam" id="PF16653">
    <property type="entry name" value="Sacchrp_dh_C"/>
    <property type="match status" value="1"/>
</dbReference>
<organism evidence="3 4">
    <name type="scientific">candidate division MSBL1 archaeon SCGC-AAA259I09</name>
    <dbReference type="NCBI Taxonomy" id="1698267"/>
    <lineage>
        <taxon>Archaea</taxon>
        <taxon>Methanobacteriati</taxon>
        <taxon>Methanobacteriota</taxon>
        <taxon>candidate division MSBL1</taxon>
    </lineage>
</organism>